<feature type="compositionally biased region" description="Basic and acidic residues" evidence="2">
    <location>
        <begin position="526"/>
        <end position="537"/>
    </location>
</feature>
<evidence type="ECO:0000256" key="1">
    <source>
        <dbReference type="ARBA" id="ARBA00005705"/>
    </source>
</evidence>
<dbReference type="Proteomes" id="UP000037460">
    <property type="component" value="Unassembled WGS sequence"/>
</dbReference>
<dbReference type="GO" id="GO:0070004">
    <property type="term" value="F:cysteine-type exopeptidase activity"/>
    <property type="evidence" value="ECO:0007669"/>
    <property type="project" value="InterPro"/>
</dbReference>
<comment type="caution">
    <text evidence="3">The sequence shown here is derived from an EMBL/GenBank/DDBJ whole genome shotgun (WGS) entry which is preliminary data.</text>
</comment>
<dbReference type="GO" id="GO:0006508">
    <property type="term" value="P:proteolysis"/>
    <property type="evidence" value="ECO:0007669"/>
    <property type="project" value="InterPro"/>
</dbReference>
<gene>
    <name evidence="3" type="ORF">Ctob_004157</name>
</gene>
<proteinExistence type="inferred from homology"/>
<sequence length="543" mass="59979">MHWPAGNHSPGEMREVYSWDLGKRLGEIPQPAHTYNVMGNSNCQGLVIGETTLGGLEELSNVGKDEKDGRILDYGSLIWITLQRAATAREAIQVMQNLTATYGYASDMEGFSISDSTTGEVWYMELIGKGKWEKGIVWVALRVPEGYVHAHANQARITTFLPCTDESQCMSAPDTVSFAIARGYWKGAVDDTRFSFSDIYDPVTFSGARFCEARVWHVFSVIADQAHFDPAQYLDYAQGKNLTNRMPLFVKPKTALTRDDVHTLLSGHYEGTWFDPSKDAGAGAEHSPYRWNGLEWKLGEASYVNERIVGTQATSWHFVATIRTEMPKPMGVLLHWGADDHSWSPKIPIHGGASEVHLSYDDSDCTGRDACRIAKGLEGTVTNFSWSSAWWVNNAVADQVYTRSDRAAPVVLAARKELEASMETALATCEAQAKAQFEAGHFAAGQAILNAHAVEMGATATVAWTALWQRLTMLFYDGKTTTLDPTNEVCGCDRPSAVFTDAWAQKVVQDDGDHYRVPNQKSLAGRPHDKPTRDKLSIRGVAP</sequence>
<dbReference type="GO" id="GO:0016805">
    <property type="term" value="F:dipeptidase activity"/>
    <property type="evidence" value="ECO:0007669"/>
    <property type="project" value="InterPro"/>
</dbReference>
<dbReference type="AlphaFoldDB" id="A0A0M0JUJ0"/>
<comment type="similarity">
    <text evidence="1">Belongs to the peptidase C69 family. Secernin subfamily.</text>
</comment>
<feature type="region of interest" description="Disordered" evidence="2">
    <location>
        <begin position="514"/>
        <end position="543"/>
    </location>
</feature>
<dbReference type="PANTHER" id="PTHR12994:SF17">
    <property type="entry name" value="LD30995P"/>
    <property type="match status" value="1"/>
</dbReference>
<evidence type="ECO:0000313" key="3">
    <source>
        <dbReference type="EMBL" id="KOO30356.1"/>
    </source>
</evidence>
<dbReference type="PANTHER" id="PTHR12994">
    <property type="entry name" value="SECERNIN"/>
    <property type="match status" value="1"/>
</dbReference>
<reference evidence="4" key="1">
    <citation type="journal article" date="2015" name="PLoS Genet.">
        <title>Genome Sequence and Transcriptome Analyses of Chrysochromulina tobin: Metabolic Tools for Enhanced Algal Fitness in the Prominent Order Prymnesiales (Haptophyceae).</title>
        <authorList>
            <person name="Hovde B.T."/>
            <person name="Deodato C.R."/>
            <person name="Hunsperger H.M."/>
            <person name="Ryken S.A."/>
            <person name="Yost W."/>
            <person name="Jha R.K."/>
            <person name="Patterson J."/>
            <person name="Monnat R.J. Jr."/>
            <person name="Barlow S.B."/>
            <person name="Starkenburg S.R."/>
            <person name="Cattolico R.A."/>
        </authorList>
    </citation>
    <scope>NUCLEOTIDE SEQUENCE</scope>
    <source>
        <strain evidence="4">CCMP291</strain>
    </source>
</reference>
<name>A0A0M0JUJ0_9EUKA</name>
<evidence type="ECO:0000313" key="4">
    <source>
        <dbReference type="Proteomes" id="UP000037460"/>
    </source>
</evidence>
<protein>
    <submittedName>
        <fullName evidence="3">Dipeptidase-related protein</fullName>
    </submittedName>
</protein>
<dbReference type="EMBL" id="JWZX01002242">
    <property type="protein sequence ID" value="KOO30356.1"/>
    <property type="molecule type" value="Genomic_DNA"/>
</dbReference>
<dbReference type="OrthoDB" id="5175656at2759"/>
<organism evidence="3 4">
    <name type="scientific">Chrysochromulina tobinii</name>
    <dbReference type="NCBI Taxonomy" id="1460289"/>
    <lineage>
        <taxon>Eukaryota</taxon>
        <taxon>Haptista</taxon>
        <taxon>Haptophyta</taxon>
        <taxon>Prymnesiophyceae</taxon>
        <taxon>Prymnesiales</taxon>
        <taxon>Chrysochromulinaceae</taxon>
        <taxon>Chrysochromulina</taxon>
    </lineage>
</organism>
<dbReference type="InterPro" id="IPR005322">
    <property type="entry name" value="Peptidase_C69"/>
</dbReference>
<accession>A0A0M0JUJ0</accession>
<keyword evidence="4" id="KW-1185">Reference proteome</keyword>
<evidence type="ECO:0000256" key="2">
    <source>
        <dbReference type="SAM" id="MobiDB-lite"/>
    </source>
</evidence>
<dbReference type="Pfam" id="PF03577">
    <property type="entry name" value="Peptidase_C69"/>
    <property type="match status" value="1"/>
</dbReference>